<feature type="repeat" description="PPR" evidence="2">
    <location>
        <begin position="373"/>
        <end position="407"/>
    </location>
</feature>
<evidence type="ECO:0000313" key="3">
    <source>
        <dbReference type="EMBL" id="ERM99722.1"/>
    </source>
</evidence>
<dbReference type="PANTHER" id="PTHR24015:SF2012">
    <property type="entry name" value="PENTACOTRIPEPTIDE-REPEAT REGION OF PRORP DOMAIN-CONTAINING PROTEIN"/>
    <property type="match status" value="1"/>
</dbReference>
<name>W1NVU6_AMBTC</name>
<dbReference type="FunFam" id="1.25.40.10:FF:000073">
    <property type="entry name" value="Pentatricopeptide repeat-containing protein chloroplastic"/>
    <property type="match status" value="1"/>
</dbReference>
<dbReference type="HOGENOM" id="CLU_002706_15_1_1"/>
<evidence type="ECO:0008006" key="5">
    <source>
        <dbReference type="Google" id="ProtNLM"/>
    </source>
</evidence>
<dbReference type="FunFam" id="1.25.40.10:FF:000090">
    <property type="entry name" value="Pentatricopeptide repeat-containing protein, chloroplastic"/>
    <property type="match status" value="1"/>
</dbReference>
<protein>
    <recommendedName>
        <fullName evidence="5">Pentacotripeptide-repeat region of PRORP domain-containing protein</fullName>
    </recommendedName>
</protein>
<feature type="repeat" description="PPR" evidence="2">
    <location>
        <begin position="509"/>
        <end position="539"/>
    </location>
</feature>
<evidence type="ECO:0000313" key="4">
    <source>
        <dbReference type="Proteomes" id="UP000017836"/>
    </source>
</evidence>
<dbReference type="Gramene" id="ERM99722">
    <property type="protein sequence ID" value="ERM99722"/>
    <property type="gene ID" value="AMTR_s00099p00097640"/>
</dbReference>
<evidence type="ECO:0000256" key="1">
    <source>
        <dbReference type="ARBA" id="ARBA00022737"/>
    </source>
</evidence>
<keyword evidence="4" id="KW-1185">Reference proteome</keyword>
<accession>W1NVU6</accession>
<dbReference type="Proteomes" id="UP000017836">
    <property type="component" value="Unassembled WGS sequence"/>
</dbReference>
<dbReference type="Gene3D" id="1.25.40.10">
    <property type="entry name" value="Tetratricopeptide repeat domain"/>
    <property type="match status" value="5"/>
</dbReference>
<feature type="repeat" description="PPR" evidence="2">
    <location>
        <begin position="474"/>
        <end position="508"/>
    </location>
</feature>
<feature type="repeat" description="PPR" evidence="2">
    <location>
        <begin position="241"/>
        <end position="275"/>
    </location>
</feature>
<dbReference type="GO" id="GO:0003723">
    <property type="term" value="F:RNA binding"/>
    <property type="evidence" value="ECO:0000318"/>
    <property type="project" value="GO_Central"/>
</dbReference>
<dbReference type="OrthoDB" id="600868at2759"/>
<dbReference type="OMA" id="SHIVISC"/>
<proteinExistence type="predicted"/>
<keyword evidence="1" id="KW-0677">Repeat</keyword>
<dbReference type="PANTHER" id="PTHR24015">
    <property type="entry name" value="OS07G0578800 PROTEIN-RELATED"/>
    <property type="match status" value="1"/>
</dbReference>
<dbReference type="Pfam" id="PF13041">
    <property type="entry name" value="PPR_2"/>
    <property type="match status" value="2"/>
</dbReference>
<evidence type="ECO:0000256" key="2">
    <source>
        <dbReference type="PROSITE-ProRule" id="PRU00708"/>
    </source>
</evidence>
<feature type="repeat" description="PPR" evidence="2">
    <location>
        <begin position="139"/>
        <end position="173"/>
    </location>
</feature>
<dbReference type="PROSITE" id="PS51375">
    <property type="entry name" value="PPR"/>
    <property type="match status" value="7"/>
</dbReference>
<dbReference type="GO" id="GO:0009451">
    <property type="term" value="P:RNA modification"/>
    <property type="evidence" value="ECO:0000318"/>
    <property type="project" value="GO_Central"/>
</dbReference>
<dbReference type="EMBL" id="KI394994">
    <property type="protein sequence ID" value="ERM99722.1"/>
    <property type="molecule type" value="Genomic_DNA"/>
</dbReference>
<dbReference type="InterPro" id="IPR011990">
    <property type="entry name" value="TPR-like_helical_dom_sf"/>
</dbReference>
<dbReference type="InterPro" id="IPR046960">
    <property type="entry name" value="PPR_At4g14850-like_plant"/>
</dbReference>
<dbReference type="GO" id="GO:0003729">
    <property type="term" value="F:mRNA binding"/>
    <property type="evidence" value="ECO:0007669"/>
    <property type="project" value="UniProtKB-ARBA"/>
</dbReference>
<dbReference type="AlphaFoldDB" id="W1NVU6"/>
<feature type="repeat" description="PPR" evidence="2">
    <location>
        <begin position="69"/>
        <end position="103"/>
    </location>
</feature>
<sequence>MPQRNYPPLKPLLNLPTKIRPFSSFSSSSQLFYPVFLREEEAFFSNQSIIDQGSLPKASFPCDHIRTRDTITWNQVISGLGRYGCSSEALQLYREMTHRGLNGSSSTFSSLLSICASNGALIEGMELHSKTVILGFESNSYVGSSLITLYAQCGRFEEARTLLELLEERSLASFNGVLKGYSEWGFGLELKELFFEMREGGIEANSVSFSYLIQGFGRAGLLCHGRELHCHMIKLGLATSNIFVMNSLVDMYCSCGVLSEALHLFKLIPAMDVLSWSSIVSVFAEHGDIVPSIKYLYEMLWWGKRPSLSTFPKLLNQCSSLKLFLKGKQIHGLLLKLGLNGSDYVRSSLIDMYGNSRDIESSLNVFDEIHDRNLVSWNSVICALSECGFALEAIRAFKTMVLENIRPDEISLSKILKACASMASLNMNEQFHTQVIKNGFESNLVVSTSLIDSYAKFGEIELAHLIFYQIQAPTTTSLTAFISACARNGFERESLKLFDLMLVKGLKPDSVTFLSLLSGCSHGGLIEEGKRIFETMEKNHGIIPDIRHYSCMVDLLGRGGLLNEAEELLKASPFGVNSTMVSSLLRSCRIHGNLKMGRRVAEALMELEPELAASYLQALNMFSETESFTDSLEIREMMKEKKFEREPGYSLYIM</sequence>
<dbReference type="InterPro" id="IPR002885">
    <property type="entry name" value="PPR_rpt"/>
</dbReference>
<reference evidence="4" key="1">
    <citation type="journal article" date="2013" name="Science">
        <title>The Amborella genome and the evolution of flowering plants.</title>
        <authorList>
            <consortium name="Amborella Genome Project"/>
        </authorList>
    </citation>
    <scope>NUCLEOTIDE SEQUENCE [LARGE SCALE GENOMIC DNA]</scope>
</reference>
<dbReference type="eggNOG" id="KOG4197">
    <property type="taxonomic scope" value="Eukaryota"/>
</dbReference>
<dbReference type="NCBIfam" id="TIGR00756">
    <property type="entry name" value="PPR"/>
    <property type="match status" value="4"/>
</dbReference>
<organism evidence="3 4">
    <name type="scientific">Amborella trichopoda</name>
    <dbReference type="NCBI Taxonomy" id="13333"/>
    <lineage>
        <taxon>Eukaryota</taxon>
        <taxon>Viridiplantae</taxon>
        <taxon>Streptophyta</taxon>
        <taxon>Embryophyta</taxon>
        <taxon>Tracheophyta</taxon>
        <taxon>Spermatophyta</taxon>
        <taxon>Magnoliopsida</taxon>
        <taxon>Amborellales</taxon>
        <taxon>Amborellaceae</taxon>
        <taxon>Amborella</taxon>
    </lineage>
</organism>
<gene>
    <name evidence="3" type="ORF">AMTR_s00099p00097640</name>
</gene>
<dbReference type="Pfam" id="PF01535">
    <property type="entry name" value="PPR"/>
    <property type="match status" value="8"/>
</dbReference>
<feature type="repeat" description="PPR" evidence="2">
    <location>
        <begin position="205"/>
        <end position="239"/>
    </location>
</feature>